<evidence type="ECO:0000313" key="10">
    <source>
        <dbReference type="EMBL" id="VFR97057.1"/>
    </source>
</evidence>
<evidence type="ECO:0000256" key="5">
    <source>
        <dbReference type="ARBA" id="ARBA00023004"/>
    </source>
</evidence>
<evidence type="ECO:0000256" key="3">
    <source>
        <dbReference type="ARBA" id="ARBA00022692"/>
    </source>
</evidence>
<dbReference type="HAMAP" id="MF_01207">
    <property type="entry name" value="MsrQ"/>
    <property type="match status" value="1"/>
</dbReference>
<keyword evidence="2" id="KW-0813">Transport</keyword>
<dbReference type="AlphaFoldDB" id="A0A484VC01"/>
<proteinExistence type="inferred from homology"/>
<dbReference type="InterPro" id="IPR022837">
    <property type="entry name" value="MsrQ-like"/>
</dbReference>
<dbReference type="EMBL" id="CAADIM010000014">
    <property type="protein sequence ID" value="VFR78164.1"/>
    <property type="molecule type" value="Genomic_DNA"/>
</dbReference>
<evidence type="ECO:0000259" key="8">
    <source>
        <dbReference type="Pfam" id="PF01794"/>
    </source>
</evidence>
<dbReference type="GO" id="GO:0005886">
    <property type="term" value="C:plasma membrane"/>
    <property type="evidence" value="ECO:0007669"/>
    <property type="project" value="TreeGrafter"/>
</dbReference>
<evidence type="ECO:0000256" key="2">
    <source>
        <dbReference type="ARBA" id="ARBA00022448"/>
    </source>
</evidence>
<evidence type="ECO:0000256" key="4">
    <source>
        <dbReference type="ARBA" id="ARBA00022989"/>
    </source>
</evidence>
<accession>A0A484VC01</accession>
<dbReference type="PANTHER" id="PTHR36964">
    <property type="entry name" value="PROTEIN-METHIONINE-SULFOXIDE REDUCTASE HEME-BINDING SUBUNIT MSRQ"/>
    <property type="match status" value="1"/>
</dbReference>
<feature type="transmembrane region" description="Helical" evidence="7">
    <location>
        <begin position="12"/>
        <end position="29"/>
    </location>
</feature>
<evidence type="ECO:0000313" key="9">
    <source>
        <dbReference type="EMBL" id="VFR78164.1"/>
    </source>
</evidence>
<feature type="transmembrane region" description="Helical" evidence="7">
    <location>
        <begin position="116"/>
        <end position="135"/>
    </location>
</feature>
<protein>
    <submittedName>
        <fullName evidence="10">FIG001196: Membrane protein YedZ</fullName>
    </submittedName>
</protein>
<dbReference type="GO" id="GO:0010181">
    <property type="term" value="F:FMN binding"/>
    <property type="evidence" value="ECO:0007669"/>
    <property type="project" value="TreeGrafter"/>
</dbReference>
<feature type="transmembrane region" description="Helical" evidence="7">
    <location>
        <begin position="147"/>
        <end position="164"/>
    </location>
</feature>
<dbReference type="EMBL" id="CAADIN010000039">
    <property type="protein sequence ID" value="VFR97057.1"/>
    <property type="molecule type" value="Genomic_DNA"/>
</dbReference>
<keyword evidence="5" id="KW-0408">Iron</keyword>
<dbReference type="InterPro" id="IPR013130">
    <property type="entry name" value="Fe3_Rdtase_TM_dom"/>
</dbReference>
<feature type="transmembrane region" description="Helical" evidence="7">
    <location>
        <begin position="176"/>
        <end position="194"/>
    </location>
</feature>
<dbReference type="Pfam" id="PF01794">
    <property type="entry name" value="Ferric_reduct"/>
    <property type="match status" value="1"/>
</dbReference>
<dbReference type="GO" id="GO:0016679">
    <property type="term" value="F:oxidoreductase activity, acting on diphenols and related substances as donors"/>
    <property type="evidence" value="ECO:0007669"/>
    <property type="project" value="TreeGrafter"/>
</dbReference>
<name>A0A484VC01_9ZZZZ</name>
<comment type="subcellular location">
    <subcellularLocation>
        <location evidence="1">Membrane</location>
        <topology evidence="1">Multi-pass membrane protein</topology>
    </subcellularLocation>
</comment>
<evidence type="ECO:0000256" key="1">
    <source>
        <dbReference type="ARBA" id="ARBA00004141"/>
    </source>
</evidence>
<dbReference type="PANTHER" id="PTHR36964:SF1">
    <property type="entry name" value="PROTEIN-METHIONINE-SULFOXIDE REDUCTASE HEME-BINDING SUBUNIT MSRQ"/>
    <property type="match status" value="1"/>
</dbReference>
<keyword evidence="4 7" id="KW-1133">Transmembrane helix</keyword>
<evidence type="ECO:0000256" key="7">
    <source>
        <dbReference type="SAM" id="Phobius"/>
    </source>
</evidence>
<gene>
    <name evidence="9" type="ORF">ISE1_1223</name>
    <name evidence="10" type="ORF">ISE2_1261</name>
</gene>
<feature type="domain" description="Ferric oxidoreductase" evidence="8">
    <location>
        <begin position="45"/>
        <end position="158"/>
    </location>
</feature>
<dbReference type="GO" id="GO:0020037">
    <property type="term" value="F:heme binding"/>
    <property type="evidence" value="ECO:0007669"/>
    <property type="project" value="TreeGrafter"/>
</dbReference>
<feature type="transmembrane region" description="Helical" evidence="7">
    <location>
        <begin position="45"/>
        <end position="66"/>
    </location>
</feature>
<organism evidence="10">
    <name type="scientific">plant metagenome</name>
    <dbReference type="NCBI Taxonomy" id="1297885"/>
    <lineage>
        <taxon>unclassified sequences</taxon>
        <taxon>metagenomes</taxon>
        <taxon>organismal metagenomes</taxon>
    </lineage>
</organism>
<keyword evidence="6 7" id="KW-0472">Membrane</keyword>
<sequence>MDARQVDRCKPLLFVLGLFPLARWVWLGVTDQLTANPIEFLTRSAGTWTLVCLMVTLAITPLRRLLGMPALLRWRRMCGLYTFFYATLHLLTWAWWDQGFDLAGMVADTLQRPFVAVGLAAFFLMSLLALTSTRGWMRRLGRNWQRLHRAIYPIGVLAIVHYWLHKAGKNDYAEVVIYGGLLAALLGWRLVAWWRARRLAAA</sequence>
<keyword evidence="3 7" id="KW-0812">Transmembrane</keyword>
<evidence type="ECO:0000256" key="6">
    <source>
        <dbReference type="ARBA" id="ARBA00023136"/>
    </source>
</evidence>
<reference evidence="10" key="1">
    <citation type="submission" date="2019-03" db="EMBL/GenBank/DDBJ databases">
        <authorList>
            <person name="Danneels B."/>
        </authorList>
    </citation>
    <scope>NUCLEOTIDE SEQUENCE</scope>
</reference>
<feature type="transmembrane region" description="Helical" evidence="7">
    <location>
        <begin position="78"/>
        <end position="96"/>
    </location>
</feature>